<evidence type="ECO:0000256" key="1">
    <source>
        <dbReference type="SAM" id="Phobius"/>
    </source>
</evidence>
<dbReference type="AlphaFoldDB" id="A0A9N9CYW3"/>
<evidence type="ECO:0000313" key="3">
    <source>
        <dbReference type="Proteomes" id="UP000789508"/>
    </source>
</evidence>
<feature type="transmembrane region" description="Helical" evidence="1">
    <location>
        <begin position="6"/>
        <end position="27"/>
    </location>
</feature>
<feature type="transmembrane region" description="Helical" evidence="1">
    <location>
        <begin position="202"/>
        <end position="225"/>
    </location>
</feature>
<protein>
    <submittedName>
        <fullName evidence="2">768_t:CDS:1</fullName>
    </submittedName>
</protein>
<keyword evidence="1" id="KW-0472">Membrane</keyword>
<keyword evidence="1" id="KW-1133">Transmembrane helix</keyword>
<feature type="transmembrane region" description="Helical" evidence="1">
    <location>
        <begin position="118"/>
        <end position="138"/>
    </location>
</feature>
<keyword evidence="1" id="KW-0812">Transmembrane</keyword>
<dbReference type="OrthoDB" id="2444059at2759"/>
<gene>
    <name evidence="2" type="ORF">ALEPTO_LOCUS8781</name>
</gene>
<feature type="transmembrane region" description="Helical" evidence="1">
    <location>
        <begin position="82"/>
        <end position="106"/>
    </location>
</feature>
<proteinExistence type="predicted"/>
<reference evidence="2" key="1">
    <citation type="submission" date="2021-06" db="EMBL/GenBank/DDBJ databases">
        <authorList>
            <person name="Kallberg Y."/>
            <person name="Tangrot J."/>
            <person name="Rosling A."/>
        </authorList>
    </citation>
    <scope>NUCLEOTIDE SEQUENCE</scope>
    <source>
        <strain evidence="2">FL130A</strain>
    </source>
</reference>
<accession>A0A9N9CYW3</accession>
<evidence type="ECO:0000313" key="2">
    <source>
        <dbReference type="EMBL" id="CAG8616555.1"/>
    </source>
</evidence>
<dbReference type="EMBL" id="CAJVPS010005592">
    <property type="protein sequence ID" value="CAG8616555.1"/>
    <property type="molecule type" value="Genomic_DNA"/>
</dbReference>
<comment type="caution">
    <text evidence="2">The sequence shown here is derived from an EMBL/GenBank/DDBJ whole genome shotgun (WGS) entry which is preliminary data.</text>
</comment>
<feature type="transmembrane region" description="Helical" evidence="1">
    <location>
        <begin position="237"/>
        <end position="255"/>
    </location>
</feature>
<name>A0A9N9CYW3_9GLOM</name>
<dbReference type="Proteomes" id="UP000789508">
    <property type="component" value="Unassembled WGS sequence"/>
</dbReference>
<feature type="transmembrane region" description="Helical" evidence="1">
    <location>
        <begin position="158"/>
        <end position="181"/>
    </location>
</feature>
<sequence>MTTYSAPVILYIVLELIGALLLMFLMTQIVKTKGYFTKWTLLQLCISAFLNQLPNLPPILLYGDQLKERAFESPLCIIVQKIGQFFFYPLQLFGSTLTFYLCYALARNDFMIERRHCRWVSIAIWGLNSIYQAVKLGLSSRSDHWDVDVNRLYCKGTMQVWLEFLAPTLIMIFFGVIFTLAKRMRIFTRQQNRGAAIKLGQAVRFLVCCLVYIFLLSIASVPRIVKRAKNIPDNDELTVAEYSGSIVGISLFLIFGTRRSAALLLPCFYYEPTESLIIKNTVKLQNIKKKENNDNNDYSTKDIENAIQVSLKKSQISLKKPSRSIIGKSKKYVKNKNSKTFINDNTCITAPNPSLMTLTSELSVANEWYVPKSEITIIELGCDGELSL</sequence>
<keyword evidence="3" id="KW-1185">Reference proteome</keyword>
<organism evidence="2 3">
    <name type="scientific">Ambispora leptoticha</name>
    <dbReference type="NCBI Taxonomy" id="144679"/>
    <lineage>
        <taxon>Eukaryota</taxon>
        <taxon>Fungi</taxon>
        <taxon>Fungi incertae sedis</taxon>
        <taxon>Mucoromycota</taxon>
        <taxon>Glomeromycotina</taxon>
        <taxon>Glomeromycetes</taxon>
        <taxon>Archaeosporales</taxon>
        <taxon>Ambisporaceae</taxon>
        <taxon>Ambispora</taxon>
    </lineage>
</organism>